<evidence type="ECO:0000259" key="13">
    <source>
        <dbReference type="Pfam" id="PF12754"/>
    </source>
</evidence>
<comment type="subcellular location">
    <subcellularLocation>
        <location evidence="1">Nucleus</location>
    </subcellularLocation>
</comment>
<evidence type="ECO:0000256" key="11">
    <source>
        <dbReference type="SAM" id="MobiDB-lite"/>
    </source>
</evidence>
<evidence type="ECO:0000259" key="12">
    <source>
        <dbReference type="Pfam" id="PF05181"/>
    </source>
</evidence>
<evidence type="ECO:0000256" key="3">
    <source>
        <dbReference type="ARBA" id="ARBA00022723"/>
    </source>
</evidence>
<evidence type="ECO:0000256" key="5">
    <source>
        <dbReference type="ARBA" id="ARBA00022771"/>
    </source>
</evidence>
<dbReference type="GO" id="GO:0070914">
    <property type="term" value="P:UV-damage excision repair"/>
    <property type="evidence" value="ECO:0007669"/>
    <property type="project" value="TreeGrafter"/>
</dbReference>
<dbReference type="GO" id="GO:0008270">
    <property type="term" value="F:zinc ion binding"/>
    <property type="evidence" value="ECO:0007669"/>
    <property type="project" value="UniProtKB-KW"/>
</dbReference>
<name>A0A7H8QNP4_TALRU</name>
<feature type="region of interest" description="Disordered" evidence="11">
    <location>
        <begin position="168"/>
        <end position="197"/>
    </location>
</feature>
<keyword evidence="6" id="KW-0862">Zinc</keyword>
<dbReference type="RefSeq" id="XP_035341677.1">
    <property type="nucleotide sequence ID" value="XM_035485784.1"/>
</dbReference>
<keyword evidence="3" id="KW-0479">Metal-binding</keyword>
<dbReference type="InterPro" id="IPR000465">
    <property type="entry name" value="XPA/RAD14"/>
</dbReference>
<evidence type="ECO:0000259" key="14">
    <source>
        <dbReference type="Pfam" id="PF17183"/>
    </source>
</evidence>
<proteinExistence type="inferred from homology"/>
<dbReference type="InterPro" id="IPR024737">
    <property type="entry name" value="Get5_N"/>
</dbReference>
<dbReference type="Pfam" id="PF12754">
    <property type="entry name" value="Get5_N"/>
    <property type="match status" value="1"/>
</dbReference>
<feature type="compositionally biased region" description="Polar residues" evidence="11">
    <location>
        <begin position="342"/>
        <end position="365"/>
    </location>
</feature>
<dbReference type="InterPro" id="IPR022658">
    <property type="entry name" value="XPA_CS"/>
</dbReference>
<dbReference type="PROSITE" id="PS00753">
    <property type="entry name" value="XPA_2"/>
    <property type="match status" value="1"/>
</dbReference>
<dbReference type="InterPro" id="IPR037129">
    <property type="entry name" value="XPA_sf"/>
</dbReference>
<sequence>MTELSFTKTFLQGVDSKPIKLPYDYVVPPEDMRLPVPYTLPRLSPPHPTMAKKIKTAVAPGSSKSISVQLKSSRNPVLEFSVDNVPLTTTTVHDLREAVRDRVVASDGNPPAGEKIKILYKKKPIGGSAEKTLAEILSDSEPDVFAGGKTVEFGIMIIGGASIKPEVTESPAGSAAKVTETEPLPSNPAQGPSGSQVLQTEEFWKDLEGYLELRTKDTVEALRLAGIFKRAWQADLVGPARFLPQAPSGVHPIKRPSGLHLLPPTQPLPHQTYRVSFASRLHKMASDGPSTPPPPAAAQSGQLPRGPLTPEQQRKIEINRMKAKALREQREAEAVAKRAAPMSSSSNPQTSGVKRSFNTMTSSEGPATVRDAANNRPLESIKPAKAFSKYVEYEFSKMTDTKGGFLTQEDDPHNRALHVRDGKEEQKPAHMTQKEWERKKLIDNLRRNKAGPFEPGLSVLDDEANKKKCRECGTLEIDWKWEEAFKCCVCSACKEKFPEKYSMLTKTEAKEDYLLTDPELRDEELLPHLKKPNPHKSTWNDMMLYLRFQVEEYAFSEKKWGSPEALDAEFERREADKKRRRETKFKQKLTDLKKRTRVEAYRRNRQGPAGGNFGDDLGGKKRHIHQWGRLVENPETEMMVKTDSFRKYLSTLKCLRSLPTKSYWKTSLRAFGDELWQAINIDEGMIALSDDIVRETGLPLAQRCPGTILTVFIYFMVIITSTVRSTAAANARVMFIVQDLYKTTTGARDIRGEETNVMPLMRVRVPESIINSASSQLSLDSLRSSSPRGCRPSDTELASHEEGFDISYGGIKYMHPKGCNITVHTAGLNGLKAAVKVSDDGRIQMGRNFQVGEDRNQIIVFPSLQADKLIGKMSSEKAEAVFSEPKYALSDKPRTAYPCVIQRDQAWDIRSYPCTGLGVWLIPFISCSPAYQDILQRLRDDGNSRLIDIGCFLGSDLRRLAFDGARTENMYGIDIVSHWDVGFNLYRDQDSFKAHFIEADMLSVDENPALRALKGTVDVVSISAVLHQWGWKNQVEGAKRVALFTKGPGSLVVGHQIGNVDSKELINEMLKLPQYRHNPESFAKLWDQVGAETGTEWTTSARLLNWEQMGWDPEDSRWMEPGVRVLDFVVTRVK</sequence>
<dbReference type="InterPro" id="IPR049256">
    <property type="entry name" value="Get5_C"/>
</dbReference>
<dbReference type="Pfam" id="PF05181">
    <property type="entry name" value="XPA_C"/>
    <property type="match status" value="1"/>
</dbReference>
<evidence type="ECO:0000256" key="2">
    <source>
        <dbReference type="ARBA" id="ARBA00005548"/>
    </source>
</evidence>
<keyword evidence="8" id="KW-0234">DNA repair</keyword>
<gene>
    <name evidence="15" type="ORF">TRUGW13939_02591</name>
</gene>
<dbReference type="CDD" id="cd21077">
    <property type="entry name" value="DBD_Rad14"/>
    <property type="match status" value="1"/>
</dbReference>
<dbReference type="GO" id="GO:0000715">
    <property type="term" value="P:nucleotide-excision repair, DNA damage recognition"/>
    <property type="evidence" value="ECO:0007669"/>
    <property type="project" value="TreeGrafter"/>
</dbReference>
<evidence type="ECO:0000256" key="6">
    <source>
        <dbReference type="ARBA" id="ARBA00022833"/>
    </source>
</evidence>
<feature type="compositionally biased region" description="Polar residues" evidence="11">
    <location>
        <begin position="187"/>
        <end position="197"/>
    </location>
</feature>
<dbReference type="PANTHER" id="PTHR10142">
    <property type="entry name" value="DNA REPAIR PROTEIN COMPLEMENTING XP-A CELLS"/>
    <property type="match status" value="1"/>
</dbReference>
<dbReference type="SUPFAM" id="SSF46955">
    <property type="entry name" value="Putative DNA-binding domain"/>
    <property type="match status" value="1"/>
</dbReference>
<accession>A0A7H8QNP4</accession>
<dbReference type="InterPro" id="IPR009061">
    <property type="entry name" value="DNA-bd_dom_put_sf"/>
</dbReference>
<dbReference type="Proteomes" id="UP000509510">
    <property type="component" value="Chromosome II"/>
</dbReference>
<evidence type="ECO:0000256" key="8">
    <source>
        <dbReference type="ARBA" id="ARBA00023204"/>
    </source>
</evidence>
<dbReference type="GO" id="GO:0006284">
    <property type="term" value="P:base-excision repair"/>
    <property type="evidence" value="ECO:0007669"/>
    <property type="project" value="TreeGrafter"/>
</dbReference>
<dbReference type="GO" id="GO:0000110">
    <property type="term" value="C:nucleotide-excision repair factor 1 complex"/>
    <property type="evidence" value="ECO:0007669"/>
    <property type="project" value="TreeGrafter"/>
</dbReference>
<dbReference type="InterPro" id="IPR029063">
    <property type="entry name" value="SAM-dependent_MTases_sf"/>
</dbReference>
<dbReference type="KEGG" id="trg:TRUGW13939_02591"/>
<dbReference type="OrthoDB" id="5368863at2759"/>
<dbReference type="EMBL" id="CP055899">
    <property type="protein sequence ID" value="QKX55498.1"/>
    <property type="molecule type" value="Genomic_DNA"/>
</dbReference>
<feature type="domain" description="Get5 C-terminal" evidence="14">
    <location>
        <begin position="186"/>
        <end position="234"/>
    </location>
</feature>
<comment type="similarity">
    <text evidence="2">Belongs to the XPA family.</text>
</comment>
<dbReference type="GeneID" id="55990099"/>
<dbReference type="Gene3D" id="3.90.530.10">
    <property type="entry name" value="XPA C-terminal domain"/>
    <property type="match status" value="1"/>
</dbReference>
<keyword evidence="9" id="KW-0539">Nucleus</keyword>
<keyword evidence="5" id="KW-0863">Zinc-finger</keyword>
<keyword evidence="16" id="KW-1185">Reference proteome</keyword>
<dbReference type="GO" id="GO:0003684">
    <property type="term" value="F:damaged DNA binding"/>
    <property type="evidence" value="ECO:0007669"/>
    <property type="project" value="InterPro"/>
</dbReference>
<dbReference type="NCBIfam" id="TIGR00598">
    <property type="entry name" value="rad14"/>
    <property type="match status" value="1"/>
</dbReference>
<evidence type="ECO:0000256" key="10">
    <source>
        <dbReference type="ARBA" id="ARBA00072989"/>
    </source>
</evidence>
<evidence type="ECO:0000313" key="16">
    <source>
        <dbReference type="Proteomes" id="UP000509510"/>
    </source>
</evidence>
<keyword evidence="4" id="KW-0227">DNA damage</keyword>
<evidence type="ECO:0000256" key="1">
    <source>
        <dbReference type="ARBA" id="ARBA00004123"/>
    </source>
</evidence>
<keyword evidence="7" id="KW-0238">DNA-binding</keyword>
<dbReference type="Pfam" id="PF17183">
    <property type="entry name" value="Get5_C"/>
    <property type="match status" value="1"/>
</dbReference>
<evidence type="ECO:0000313" key="15">
    <source>
        <dbReference type="EMBL" id="QKX55498.1"/>
    </source>
</evidence>
<dbReference type="InterPro" id="IPR022656">
    <property type="entry name" value="XPA_C"/>
</dbReference>
<evidence type="ECO:0000256" key="7">
    <source>
        <dbReference type="ARBA" id="ARBA00023125"/>
    </source>
</evidence>
<dbReference type="GO" id="GO:1901255">
    <property type="term" value="P:nucleotide-excision repair involved in interstrand cross-link repair"/>
    <property type="evidence" value="ECO:0007669"/>
    <property type="project" value="TreeGrafter"/>
</dbReference>
<protein>
    <recommendedName>
        <fullName evidence="10">DNA repair protein RAD14</fullName>
    </recommendedName>
</protein>
<dbReference type="Gene3D" id="1.10.286.70">
    <property type="entry name" value="Get5 dimerization domain"/>
    <property type="match status" value="1"/>
</dbReference>
<evidence type="ECO:0000256" key="4">
    <source>
        <dbReference type="ARBA" id="ARBA00022763"/>
    </source>
</evidence>
<dbReference type="PANTHER" id="PTHR10142:SF0">
    <property type="entry name" value="DNA REPAIR PROTEIN COMPLEMENTING XP-A CELLS"/>
    <property type="match status" value="1"/>
</dbReference>
<dbReference type="Gene3D" id="3.40.50.150">
    <property type="entry name" value="Vaccinia Virus protein VP39"/>
    <property type="match status" value="1"/>
</dbReference>
<feature type="domain" description="XPA C-terminal" evidence="12">
    <location>
        <begin position="500"/>
        <end position="550"/>
    </location>
</feature>
<evidence type="ECO:0000256" key="9">
    <source>
        <dbReference type="ARBA" id="ARBA00023242"/>
    </source>
</evidence>
<organism evidence="15 16">
    <name type="scientific">Talaromyces rugulosus</name>
    <name type="common">Penicillium rugulosum</name>
    <dbReference type="NCBI Taxonomy" id="121627"/>
    <lineage>
        <taxon>Eukaryota</taxon>
        <taxon>Fungi</taxon>
        <taxon>Dikarya</taxon>
        <taxon>Ascomycota</taxon>
        <taxon>Pezizomycotina</taxon>
        <taxon>Eurotiomycetes</taxon>
        <taxon>Eurotiomycetidae</taxon>
        <taxon>Eurotiales</taxon>
        <taxon>Trichocomaceae</taxon>
        <taxon>Talaromyces</taxon>
        <taxon>Talaromyces sect. Islandici</taxon>
    </lineage>
</organism>
<dbReference type="FunFam" id="3.90.530.10:FF:000003">
    <property type="entry name" value="Dna repair rad14 protein"/>
    <property type="match status" value="1"/>
</dbReference>
<feature type="region of interest" description="Disordered" evidence="11">
    <location>
        <begin position="328"/>
        <end position="376"/>
    </location>
</feature>
<dbReference type="SUPFAM" id="SSF53335">
    <property type="entry name" value="S-adenosyl-L-methionine-dependent methyltransferases"/>
    <property type="match status" value="1"/>
</dbReference>
<feature type="domain" description="Get5 N-terminal" evidence="13">
    <location>
        <begin position="6"/>
        <end position="160"/>
    </location>
</feature>
<feature type="region of interest" description="Disordered" evidence="11">
    <location>
        <begin position="283"/>
        <end position="313"/>
    </location>
</feature>
<dbReference type="AlphaFoldDB" id="A0A7H8QNP4"/>
<reference evidence="16" key="1">
    <citation type="submission" date="2020-06" db="EMBL/GenBank/DDBJ databases">
        <title>A chromosome-scale genome assembly of Talaromyces rugulosus W13939.</title>
        <authorList>
            <person name="Wang B."/>
            <person name="Guo L."/>
            <person name="Ye K."/>
            <person name="Wang L."/>
        </authorList>
    </citation>
    <scope>NUCLEOTIDE SEQUENCE [LARGE SCALE GENOMIC DNA]</scope>
    <source>
        <strain evidence="16">W13939</strain>
    </source>
</reference>